<accession>A0A917YNC6</accession>
<comment type="caution">
    <text evidence="1">The sequence shown here is derived from an EMBL/GenBank/DDBJ whole genome shotgun (WGS) entry which is preliminary data.</text>
</comment>
<keyword evidence="2" id="KW-1185">Reference proteome</keyword>
<sequence length="71" mass="7669">MATFTPQAAACASVAALALATGIPRAIRLTTLASTPRGLRIWGFLQSDWTLDRLRILSGWVAPCHEISDIF</sequence>
<reference evidence="1" key="1">
    <citation type="journal article" date="2014" name="Int. J. Syst. Evol. Microbiol.">
        <title>Complete genome sequence of Corynebacterium casei LMG S-19264T (=DSM 44701T), isolated from a smear-ripened cheese.</title>
        <authorList>
            <consortium name="US DOE Joint Genome Institute (JGI-PGF)"/>
            <person name="Walter F."/>
            <person name="Albersmeier A."/>
            <person name="Kalinowski J."/>
            <person name="Ruckert C."/>
        </authorList>
    </citation>
    <scope>NUCLEOTIDE SEQUENCE</scope>
    <source>
        <strain evidence="1">CGMCC 4.7368</strain>
    </source>
</reference>
<organism evidence="1 2">
    <name type="scientific">Nonomuraea cavernae</name>
    <dbReference type="NCBI Taxonomy" id="2045107"/>
    <lineage>
        <taxon>Bacteria</taxon>
        <taxon>Bacillati</taxon>
        <taxon>Actinomycetota</taxon>
        <taxon>Actinomycetes</taxon>
        <taxon>Streptosporangiales</taxon>
        <taxon>Streptosporangiaceae</taxon>
        <taxon>Nonomuraea</taxon>
    </lineage>
</organism>
<dbReference type="AlphaFoldDB" id="A0A917YNC6"/>
<dbReference type="EMBL" id="BMNH01000001">
    <property type="protein sequence ID" value="GGO61216.1"/>
    <property type="molecule type" value="Genomic_DNA"/>
</dbReference>
<evidence type="ECO:0000313" key="1">
    <source>
        <dbReference type="EMBL" id="GGO61216.1"/>
    </source>
</evidence>
<protein>
    <submittedName>
        <fullName evidence="1">Uncharacterized protein</fullName>
    </submittedName>
</protein>
<name>A0A917YNC6_9ACTN</name>
<reference evidence="1" key="2">
    <citation type="submission" date="2020-09" db="EMBL/GenBank/DDBJ databases">
        <authorList>
            <person name="Sun Q."/>
            <person name="Zhou Y."/>
        </authorList>
    </citation>
    <scope>NUCLEOTIDE SEQUENCE</scope>
    <source>
        <strain evidence="1">CGMCC 4.7368</strain>
    </source>
</reference>
<gene>
    <name evidence="1" type="ORF">GCM10012289_02920</name>
</gene>
<evidence type="ECO:0000313" key="2">
    <source>
        <dbReference type="Proteomes" id="UP000646523"/>
    </source>
</evidence>
<proteinExistence type="predicted"/>
<dbReference type="Proteomes" id="UP000646523">
    <property type="component" value="Unassembled WGS sequence"/>
</dbReference>